<dbReference type="AlphaFoldDB" id="A0AA43TKI9"/>
<reference evidence="1" key="1">
    <citation type="submission" date="2023-01" db="EMBL/GenBank/DDBJ databases">
        <title>Biogeochemical cycle of methane in antarctic sediments.</title>
        <authorList>
            <person name="Roldan D.M."/>
            <person name="Menes R.J."/>
        </authorList>
    </citation>
    <scope>NUCLEOTIDE SEQUENCE [LARGE SCALE GENOMIC DNA]</scope>
    <source>
        <strain evidence="1">K-2018 MAG008</strain>
    </source>
</reference>
<dbReference type="EMBL" id="JAQSDF010000005">
    <property type="protein sequence ID" value="MDI1230108.1"/>
    <property type="molecule type" value="Genomic_DNA"/>
</dbReference>
<accession>A0AA43TKI9</accession>
<name>A0AA43TKI9_9GAMM</name>
<comment type="caution">
    <text evidence="1">The sequence shown here is derived from an EMBL/GenBank/DDBJ whole genome shotgun (WGS) entry which is preliminary data.</text>
</comment>
<evidence type="ECO:0000313" key="2">
    <source>
        <dbReference type="Proteomes" id="UP001160519"/>
    </source>
</evidence>
<organism evidence="1 2">
    <name type="scientific">Candidatus Methylobacter titanis</name>
    <dbReference type="NCBI Taxonomy" id="3053457"/>
    <lineage>
        <taxon>Bacteria</taxon>
        <taxon>Pseudomonadati</taxon>
        <taxon>Pseudomonadota</taxon>
        <taxon>Gammaproteobacteria</taxon>
        <taxon>Methylococcales</taxon>
        <taxon>Methylococcaceae</taxon>
        <taxon>Methylobacter</taxon>
    </lineage>
</organism>
<gene>
    <name evidence="1" type="ORF">PSU93_03040</name>
</gene>
<dbReference type="Pfam" id="PF13689">
    <property type="entry name" value="DUF4154"/>
    <property type="match status" value="1"/>
</dbReference>
<evidence type="ECO:0000313" key="1">
    <source>
        <dbReference type="EMBL" id="MDI1230108.1"/>
    </source>
</evidence>
<dbReference type="Proteomes" id="UP001160519">
    <property type="component" value="Unassembled WGS sequence"/>
</dbReference>
<dbReference type="InterPro" id="IPR025293">
    <property type="entry name" value="YfiR/HmsC-like"/>
</dbReference>
<keyword evidence="2" id="KW-1185">Reference proteome</keyword>
<proteinExistence type="predicted"/>
<sequence>MAILFSLIHYPHENCQPLIKPMLAVAWRHFILGAVVLCTWNTCYAEPSERELQIKAAYLYHFIKFTTWPDTPPVFHYCVYQDAGFANLLRKMYSDKTVGEASIDVTNINEQIKPDDCHLIYFSQTVSVDFLQKISQYAILSVGTDNRFTESGGIIYLFEQDQKLRFYINNAAATDAGLKISSQLLKLSIEP</sequence>
<protein>
    <submittedName>
        <fullName evidence="1">YfiR family protein</fullName>
    </submittedName>
</protein>